<dbReference type="EMBL" id="JAQQWL010000001">
    <property type="protein sequence ID" value="KAK8090737.1"/>
    <property type="molecule type" value="Genomic_DNA"/>
</dbReference>
<dbReference type="SUPFAM" id="SSF53901">
    <property type="entry name" value="Thiolase-like"/>
    <property type="match status" value="2"/>
</dbReference>
<dbReference type="InterPro" id="IPR002155">
    <property type="entry name" value="Thiolase"/>
</dbReference>
<dbReference type="Gene3D" id="3.40.47.10">
    <property type="match status" value="2"/>
</dbReference>
<evidence type="ECO:0000256" key="7">
    <source>
        <dbReference type="ARBA" id="ARBA00022723"/>
    </source>
</evidence>
<dbReference type="EC" id="2.3.1.9" evidence="5"/>
<comment type="subcellular location">
    <subcellularLocation>
        <location evidence="2">Mitochondrion</location>
    </subcellularLocation>
</comment>
<reference evidence="15 16" key="1">
    <citation type="submission" date="2023-01" db="EMBL/GenBank/DDBJ databases">
        <title>Analysis of 21 Apiospora genomes using comparative genomics revels a genus with tremendous synthesis potential of carbohydrate active enzymes and secondary metabolites.</title>
        <authorList>
            <person name="Sorensen T."/>
        </authorList>
    </citation>
    <scope>NUCLEOTIDE SEQUENCE [LARGE SCALE GENOMIC DNA]</scope>
    <source>
        <strain evidence="15 16">CBS 135458</strain>
    </source>
</reference>
<dbReference type="RefSeq" id="XP_066722283.1">
    <property type="nucleotide sequence ID" value="XM_066851651.1"/>
</dbReference>
<dbReference type="InterPro" id="IPR020616">
    <property type="entry name" value="Thiolase_N"/>
</dbReference>
<dbReference type="PIRSF" id="PIRSF000429">
    <property type="entry name" value="Ac-CoA_Ac_transf"/>
    <property type="match status" value="1"/>
</dbReference>
<comment type="cofactor">
    <cofactor evidence="1">
        <name>K(+)</name>
        <dbReference type="ChEBI" id="CHEBI:29103"/>
    </cofactor>
</comment>
<dbReference type="PANTHER" id="PTHR18919:SF156">
    <property type="entry name" value="ACETYL-COA ACETYLTRANSFERASE, MITOCHONDRIAL"/>
    <property type="match status" value="1"/>
</dbReference>
<dbReference type="PANTHER" id="PTHR18919">
    <property type="entry name" value="ACETYL-COA C-ACYLTRANSFERASE"/>
    <property type="match status" value="1"/>
</dbReference>
<dbReference type="InterPro" id="IPR020617">
    <property type="entry name" value="Thiolase_C"/>
</dbReference>
<keyword evidence="6 12" id="KW-0808">Transferase</keyword>
<comment type="caution">
    <text evidence="15">The sequence shown here is derived from an EMBL/GenBank/DDBJ whole genome shotgun (WGS) entry which is preliminary data.</text>
</comment>
<evidence type="ECO:0000256" key="11">
    <source>
        <dbReference type="ARBA" id="ARBA00023315"/>
    </source>
</evidence>
<feature type="domain" description="Thiolase C-terminal" evidence="14">
    <location>
        <begin position="308"/>
        <end position="427"/>
    </location>
</feature>
<keyword evidence="9" id="KW-0630">Potassium</keyword>
<protein>
    <recommendedName>
        <fullName evidence="5">acetyl-CoA C-acetyltransferase</fullName>
        <ecNumber evidence="5">2.3.1.9</ecNumber>
    </recommendedName>
</protein>
<gene>
    <name evidence="15" type="ORF">PG994_000242</name>
</gene>
<name>A0ABR1X5W7_9PEZI</name>
<dbReference type="Pfam" id="PF02803">
    <property type="entry name" value="Thiolase_C"/>
    <property type="match status" value="1"/>
</dbReference>
<evidence type="ECO:0000256" key="6">
    <source>
        <dbReference type="ARBA" id="ARBA00022679"/>
    </source>
</evidence>
<dbReference type="InterPro" id="IPR020615">
    <property type="entry name" value="Thiolase_acyl_enz_int_AS"/>
</dbReference>
<evidence type="ECO:0000259" key="13">
    <source>
        <dbReference type="Pfam" id="PF00108"/>
    </source>
</evidence>
<keyword evidence="7" id="KW-0479">Metal-binding</keyword>
<dbReference type="NCBIfam" id="TIGR01930">
    <property type="entry name" value="AcCoA-C-Actrans"/>
    <property type="match status" value="1"/>
</dbReference>
<dbReference type="Proteomes" id="UP001480595">
    <property type="component" value="Unassembled WGS sequence"/>
</dbReference>
<dbReference type="PROSITE" id="PS00099">
    <property type="entry name" value="THIOLASE_3"/>
    <property type="match status" value="1"/>
</dbReference>
<evidence type="ECO:0000256" key="8">
    <source>
        <dbReference type="ARBA" id="ARBA00022946"/>
    </source>
</evidence>
<dbReference type="GeneID" id="92084714"/>
<keyword evidence="11 12" id="KW-0012">Acyltransferase</keyword>
<evidence type="ECO:0000256" key="10">
    <source>
        <dbReference type="ARBA" id="ARBA00023128"/>
    </source>
</evidence>
<keyword evidence="10" id="KW-0496">Mitochondrion</keyword>
<organism evidence="15 16">
    <name type="scientific">Apiospora phragmitis</name>
    <dbReference type="NCBI Taxonomy" id="2905665"/>
    <lineage>
        <taxon>Eukaryota</taxon>
        <taxon>Fungi</taxon>
        <taxon>Dikarya</taxon>
        <taxon>Ascomycota</taxon>
        <taxon>Pezizomycotina</taxon>
        <taxon>Sordariomycetes</taxon>
        <taxon>Xylariomycetidae</taxon>
        <taxon>Amphisphaeriales</taxon>
        <taxon>Apiosporaceae</taxon>
        <taxon>Apiospora</taxon>
    </lineage>
</organism>
<evidence type="ECO:0000313" key="15">
    <source>
        <dbReference type="EMBL" id="KAK8090737.1"/>
    </source>
</evidence>
<evidence type="ECO:0000256" key="2">
    <source>
        <dbReference type="ARBA" id="ARBA00004173"/>
    </source>
</evidence>
<dbReference type="CDD" id="cd00751">
    <property type="entry name" value="thiolase"/>
    <property type="match status" value="1"/>
</dbReference>
<evidence type="ECO:0000256" key="5">
    <source>
        <dbReference type="ARBA" id="ARBA00012705"/>
    </source>
</evidence>
<evidence type="ECO:0000256" key="1">
    <source>
        <dbReference type="ARBA" id="ARBA00001958"/>
    </source>
</evidence>
<evidence type="ECO:0000256" key="9">
    <source>
        <dbReference type="ARBA" id="ARBA00022958"/>
    </source>
</evidence>
<dbReference type="Pfam" id="PF00108">
    <property type="entry name" value="Thiolase_N"/>
    <property type="match status" value="1"/>
</dbReference>
<evidence type="ECO:0000256" key="3">
    <source>
        <dbReference type="ARBA" id="ARBA00010982"/>
    </source>
</evidence>
<dbReference type="PROSITE" id="PS00098">
    <property type="entry name" value="THIOLASE_1"/>
    <property type="match status" value="1"/>
</dbReference>
<comment type="subunit">
    <text evidence="4">Homotetramer.</text>
</comment>
<evidence type="ECO:0000256" key="12">
    <source>
        <dbReference type="RuleBase" id="RU003557"/>
    </source>
</evidence>
<dbReference type="InterPro" id="IPR016039">
    <property type="entry name" value="Thiolase-like"/>
</dbReference>
<keyword evidence="16" id="KW-1185">Reference proteome</keyword>
<accession>A0ABR1X5W7</accession>
<proteinExistence type="inferred from homology"/>
<keyword evidence="8" id="KW-0809">Transit peptide</keyword>
<sequence>MVLLARPATRTCLHSAARYPSAIRHFTAQAALRQEIRDAYILSAARTPTAKFNGAFLTVPAPKLGAVAIKSALEKSKVPTEKITDVYMGNVLQGNIGQAPARQASIFAGLPSSVEAITINKVCASGLKAVVFAAQNIQLGLADAQVAGGMENMSQVPYYVPRSSSLPAFGHVKMEDGLIKDGLTDVYDQFHMGICAETTAKKHEITREMQDAYAIQSYERAQAAWKDKAFADEIAPVTVKGRKGDTIIDTDEGYLDVKLDKVPTLKPAFIRDGTGTVTAANSSTLNDGASALVLGSKAIAQEYGAGSRVLARICGSADAAIDPVDFPIAPAKAVPIALERAGISKDQVAVWEFNEAFAAVIKANEKILGLEDARVNPLGGAISLGHALGSSGSRILTTLLHQLKPGEYGVAAICNGGGAATAVVVQRIESV</sequence>
<evidence type="ECO:0000259" key="14">
    <source>
        <dbReference type="Pfam" id="PF02803"/>
    </source>
</evidence>
<evidence type="ECO:0000256" key="4">
    <source>
        <dbReference type="ARBA" id="ARBA00011881"/>
    </source>
</evidence>
<evidence type="ECO:0000313" key="16">
    <source>
        <dbReference type="Proteomes" id="UP001480595"/>
    </source>
</evidence>
<feature type="domain" description="Thiolase N-terminal" evidence="13">
    <location>
        <begin position="40"/>
        <end position="296"/>
    </location>
</feature>
<comment type="similarity">
    <text evidence="3 12">Belongs to the thiolase-like superfamily. Thiolase family.</text>
</comment>
<dbReference type="InterPro" id="IPR020610">
    <property type="entry name" value="Thiolase_AS"/>
</dbReference>